<keyword evidence="3" id="KW-0472">Membrane</keyword>
<dbReference type="SMART" id="SM00134">
    <property type="entry name" value="LU"/>
    <property type="match status" value="1"/>
</dbReference>
<dbReference type="Gene3D" id="2.10.60.10">
    <property type="entry name" value="CD59"/>
    <property type="match status" value="1"/>
</dbReference>
<gene>
    <name evidence="5" type="ORF">PEVE_00012026</name>
</gene>
<evidence type="ECO:0000313" key="5">
    <source>
        <dbReference type="EMBL" id="CAH3021599.1"/>
    </source>
</evidence>
<keyword evidence="6" id="KW-1185">Reference proteome</keyword>
<dbReference type="InterPro" id="IPR045860">
    <property type="entry name" value="Snake_toxin-like_sf"/>
</dbReference>
<feature type="non-terminal residue" evidence="5">
    <location>
        <position position="1"/>
    </location>
</feature>
<keyword evidence="1" id="KW-0732">Signal</keyword>
<evidence type="ECO:0000256" key="3">
    <source>
        <dbReference type="SAM" id="Phobius"/>
    </source>
</evidence>
<dbReference type="SUPFAM" id="SSF57302">
    <property type="entry name" value="Snake toxin-like"/>
    <property type="match status" value="1"/>
</dbReference>
<dbReference type="PANTHER" id="PTHR10036:SF25">
    <property type="entry name" value="HEP21 PROTEIN"/>
    <property type="match status" value="1"/>
</dbReference>
<accession>A0ABN8LZJ7</accession>
<protein>
    <recommendedName>
        <fullName evidence="4">UPAR/Ly6 domain-containing protein</fullName>
    </recommendedName>
</protein>
<keyword evidence="2" id="KW-1015">Disulfide bond</keyword>
<evidence type="ECO:0000259" key="4">
    <source>
        <dbReference type="SMART" id="SM00134"/>
    </source>
</evidence>
<keyword evidence="3" id="KW-1133">Transmembrane helix</keyword>
<evidence type="ECO:0000256" key="2">
    <source>
        <dbReference type="ARBA" id="ARBA00023157"/>
    </source>
</evidence>
<dbReference type="Pfam" id="PF00021">
    <property type="entry name" value="UPAR_LY6"/>
    <property type="match status" value="1"/>
</dbReference>
<dbReference type="PANTHER" id="PTHR10036">
    <property type="entry name" value="CD59 GLYCOPROTEIN"/>
    <property type="match status" value="1"/>
</dbReference>
<reference evidence="5 6" key="1">
    <citation type="submission" date="2022-05" db="EMBL/GenBank/DDBJ databases">
        <authorList>
            <consortium name="Genoscope - CEA"/>
            <person name="William W."/>
        </authorList>
    </citation>
    <scope>NUCLEOTIDE SEQUENCE [LARGE SCALE GENOMIC DNA]</scope>
</reference>
<sequence>VGYGLKCYECKSEKSWDDCAKKEVDCPAVNDITCVKAYGEGKVAGESKKAFAKGCFLKSLCNNDFCKNQVPGVTFSKCDINCCDSDLCNGAKVPMMSSLLLFACVLVAFLR</sequence>
<name>A0ABN8LZJ7_9CNID</name>
<feature type="transmembrane region" description="Helical" evidence="3">
    <location>
        <begin position="93"/>
        <end position="110"/>
    </location>
</feature>
<feature type="domain" description="UPAR/Ly6" evidence="4">
    <location>
        <begin position="5"/>
        <end position="97"/>
    </location>
</feature>
<dbReference type="InterPro" id="IPR016054">
    <property type="entry name" value="LY6_UPA_recep-like"/>
</dbReference>
<evidence type="ECO:0000313" key="6">
    <source>
        <dbReference type="Proteomes" id="UP001159427"/>
    </source>
</evidence>
<keyword evidence="3" id="KW-0812">Transmembrane</keyword>
<proteinExistence type="predicted"/>
<dbReference type="Proteomes" id="UP001159427">
    <property type="component" value="Unassembled WGS sequence"/>
</dbReference>
<comment type="caution">
    <text evidence="5">The sequence shown here is derived from an EMBL/GenBank/DDBJ whole genome shotgun (WGS) entry which is preliminary data.</text>
</comment>
<evidence type="ECO:0000256" key="1">
    <source>
        <dbReference type="ARBA" id="ARBA00022729"/>
    </source>
</evidence>
<organism evidence="5 6">
    <name type="scientific">Porites evermanni</name>
    <dbReference type="NCBI Taxonomy" id="104178"/>
    <lineage>
        <taxon>Eukaryota</taxon>
        <taxon>Metazoa</taxon>
        <taxon>Cnidaria</taxon>
        <taxon>Anthozoa</taxon>
        <taxon>Hexacorallia</taxon>
        <taxon>Scleractinia</taxon>
        <taxon>Fungiina</taxon>
        <taxon>Poritidae</taxon>
        <taxon>Porites</taxon>
    </lineage>
</organism>
<dbReference type="EMBL" id="CALNXI010000188">
    <property type="protein sequence ID" value="CAH3021599.1"/>
    <property type="molecule type" value="Genomic_DNA"/>
</dbReference>